<sequence>MAKRDYYEVLHLKKGASEKEIKAAYRKLARKHHPDVNPGNAEAEAQFKEISEAYQVLSDPQKRAIYDRFGHQAFRRDAGRGQGVWDFSGFDFSQFSRTVGFDVGDLGNLFGSFFGGRQQTPQSQEPVDGKDIQYTIDLSFEDVLDGLNTKIMLQHTVTCSHCKGKKTEPGYELETCSNCQGTGQVKVTAGFLNVGIPQTCSQCQGSGKVNRHPCHECHGKGVQQQTDRISVKIPAGADNGTKVRVAGKGHAGENGGRPGDLYIITRVQQHPFFERRGDNLYCEVPITITEAVLGAKLVVPTHSGDASMILPAGTQSGQKFRLRGKGIPHMKGAGRGDLFVTVKVVTPQNVDIRTSELFREIARLHPENPREHLFSKMSGVSA</sequence>
<dbReference type="Pfam" id="PF00226">
    <property type="entry name" value="DnaJ"/>
    <property type="match status" value="1"/>
</dbReference>
<comment type="similarity">
    <text evidence="7 9">Belongs to the DnaJ family.</text>
</comment>
<evidence type="ECO:0000256" key="7">
    <source>
        <dbReference type="ARBA" id="ARBA00061004"/>
    </source>
</evidence>
<gene>
    <name evidence="9" type="primary">dnaJ</name>
    <name evidence="13" type="ORF">U27_00259</name>
</gene>
<dbReference type="Pfam" id="PF00684">
    <property type="entry name" value="DnaJ_CXXCXGXG"/>
    <property type="match status" value="1"/>
</dbReference>
<dbReference type="InterPro" id="IPR018253">
    <property type="entry name" value="DnaJ_domain_CS"/>
</dbReference>
<feature type="binding site" evidence="9">
    <location>
        <position position="217"/>
    </location>
    <ligand>
        <name>Zn(2+)</name>
        <dbReference type="ChEBI" id="CHEBI:29105"/>
        <label>1</label>
    </ligand>
</feature>
<comment type="subcellular location">
    <subcellularLocation>
        <location evidence="9">Cytoplasm</location>
    </subcellularLocation>
</comment>
<dbReference type="CDD" id="cd06257">
    <property type="entry name" value="DnaJ"/>
    <property type="match status" value="1"/>
</dbReference>
<dbReference type="Gene3D" id="2.60.260.20">
    <property type="entry name" value="Urease metallochaperone UreE, N-terminal domain"/>
    <property type="match status" value="2"/>
</dbReference>
<dbReference type="InterPro" id="IPR001305">
    <property type="entry name" value="HSP_DnaJ_Cys-rich_dom"/>
</dbReference>
<feature type="binding site" evidence="9">
    <location>
        <position position="214"/>
    </location>
    <ligand>
        <name>Zn(2+)</name>
        <dbReference type="ChEBI" id="CHEBI:29105"/>
        <label>1</label>
    </ligand>
</feature>
<dbReference type="PANTHER" id="PTHR43096">
    <property type="entry name" value="DNAJ HOMOLOG 1, MITOCHONDRIAL-RELATED"/>
    <property type="match status" value="1"/>
</dbReference>
<dbReference type="NCBIfam" id="TIGR02349">
    <property type="entry name" value="DnaJ_bact"/>
    <property type="match status" value="1"/>
</dbReference>
<evidence type="ECO:0000256" key="5">
    <source>
        <dbReference type="ARBA" id="ARBA00023186"/>
    </source>
</evidence>
<dbReference type="FunFam" id="2.60.260.20:FF:000005">
    <property type="entry name" value="Chaperone protein dnaJ 1, mitochondrial"/>
    <property type="match status" value="1"/>
</dbReference>
<comment type="caution">
    <text evidence="9">Lacks conserved residue(s) required for the propagation of feature annotation.</text>
</comment>
<dbReference type="PROSITE" id="PS00636">
    <property type="entry name" value="DNAJ_1"/>
    <property type="match status" value="1"/>
</dbReference>
<evidence type="ECO:0000313" key="13">
    <source>
        <dbReference type="EMBL" id="GAK60368.1"/>
    </source>
</evidence>
<keyword evidence="9" id="KW-0963">Cytoplasm</keyword>
<keyword evidence="3 9" id="KW-0863">Zinc-finger</keyword>
<dbReference type="FunFam" id="2.10.230.10:FF:000002">
    <property type="entry name" value="Molecular chaperone DnaJ"/>
    <property type="match status" value="1"/>
</dbReference>
<keyword evidence="4 9" id="KW-0862">Zinc</keyword>
<protein>
    <recommendedName>
        <fullName evidence="8 9">Chaperone protein DnaJ</fullName>
    </recommendedName>
</protein>
<comment type="cofactor">
    <cofactor evidence="9">
        <name>Zn(2+)</name>
        <dbReference type="ChEBI" id="CHEBI:29105"/>
    </cofactor>
    <text evidence="9">Binds 2 Zn(2+) ions per monomer.</text>
</comment>
<feature type="binding site" evidence="9">
    <location>
        <position position="200"/>
    </location>
    <ligand>
        <name>Zn(2+)</name>
        <dbReference type="ChEBI" id="CHEBI:29105"/>
        <label>2</label>
    </ligand>
</feature>
<keyword evidence="9" id="KW-0346">Stress response</keyword>
<proteinExistence type="inferred from homology"/>
<evidence type="ECO:0000313" key="14">
    <source>
        <dbReference type="Proteomes" id="UP000030661"/>
    </source>
</evidence>
<dbReference type="GO" id="GO:0042026">
    <property type="term" value="P:protein refolding"/>
    <property type="evidence" value="ECO:0007669"/>
    <property type="project" value="TreeGrafter"/>
</dbReference>
<dbReference type="GO" id="GO:0031072">
    <property type="term" value="F:heat shock protein binding"/>
    <property type="evidence" value="ECO:0007669"/>
    <property type="project" value="InterPro"/>
</dbReference>
<dbReference type="InterPro" id="IPR002939">
    <property type="entry name" value="DnaJ_C"/>
</dbReference>
<comment type="subunit">
    <text evidence="9">Homodimer.</text>
</comment>
<dbReference type="GO" id="GO:0006260">
    <property type="term" value="P:DNA replication"/>
    <property type="evidence" value="ECO:0007669"/>
    <property type="project" value="UniProtKB-KW"/>
</dbReference>
<dbReference type="GO" id="GO:0008270">
    <property type="term" value="F:zinc ion binding"/>
    <property type="evidence" value="ECO:0007669"/>
    <property type="project" value="UniProtKB-UniRule"/>
</dbReference>
<dbReference type="PRINTS" id="PR00625">
    <property type="entry name" value="JDOMAIN"/>
</dbReference>
<dbReference type="STRING" id="1499967.U27_00259"/>
<dbReference type="GO" id="GO:0051082">
    <property type="term" value="F:unfolded protein binding"/>
    <property type="evidence" value="ECO:0007669"/>
    <property type="project" value="UniProtKB-UniRule"/>
</dbReference>
<dbReference type="Gene3D" id="2.10.230.10">
    <property type="entry name" value="Heat shock protein DnaJ, cysteine-rich domain"/>
    <property type="match status" value="1"/>
</dbReference>
<dbReference type="GO" id="GO:0005524">
    <property type="term" value="F:ATP binding"/>
    <property type="evidence" value="ECO:0007669"/>
    <property type="project" value="InterPro"/>
</dbReference>
<keyword evidence="5 9" id="KW-0143">Chaperone</keyword>
<dbReference type="HOGENOM" id="CLU_017633_0_7_0"/>
<dbReference type="NCBIfam" id="NF008035">
    <property type="entry name" value="PRK10767.1"/>
    <property type="match status" value="1"/>
</dbReference>
<dbReference type="EMBL" id="DF820473">
    <property type="protein sequence ID" value="GAK60368.1"/>
    <property type="molecule type" value="Genomic_DNA"/>
</dbReference>
<dbReference type="GO" id="GO:0005737">
    <property type="term" value="C:cytoplasm"/>
    <property type="evidence" value="ECO:0007669"/>
    <property type="project" value="UniProtKB-SubCell"/>
</dbReference>
<feature type="binding site" evidence="9">
    <location>
        <position position="176"/>
    </location>
    <ligand>
        <name>Zn(2+)</name>
        <dbReference type="ChEBI" id="CHEBI:29105"/>
        <label>2</label>
    </ligand>
</feature>
<feature type="binding site" evidence="9">
    <location>
        <position position="203"/>
    </location>
    <ligand>
        <name>Zn(2+)</name>
        <dbReference type="ChEBI" id="CHEBI:29105"/>
        <label>2</label>
    </ligand>
</feature>
<evidence type="ECO:0000256" key="1">
    <source>
        <dbReference type="ARBA" id="ARBA00022723"/>
    </source>
</evidence>
<evidence type="ECO:0000256" key="2">
    <source>
        <dbReference type="ARBA" id="ARBA00022737"/>
    </source>
</evidence>
<dbReference type="Proteomes" id="UP000030661">
    <property type="component" value="Unassembled WGS sequence"/>
</dbReference>
<dbReference type="InterPro" id="IPR008971">
    <property type="entry name" value="HSP40/DnaJ_pept-bd"/>
</dbReference>
<dbReference type="PANTHER" id="PTHR43096:SF52">
    <property type="entry name" value="DNAJ HOMOLOG 1, MITOCHONDRIAL-RELATED"/>
    <property type="match status" value="1"/>
</dbReference>
<reference evidence="13" key="1">
    <citation type="journal article" date="2015" name="PeerJ">
        <title>First genomic representation of candidate bacterial phylum KSB3 points to enhanced environmental sensing as a trigger of wastewater bulking.</title>
        <authorList>
            <person name="Sekiguchi Y."/>
            <person name="Ohashi A."/>
            <person name="Parks D.H."/>
            <person name="Yamauchi T."/>
            <person name="Tyson G.W."/>
            <person name="Hugenholtz P."/>
        </authorList>
    </citation>
    <scope>NUCLEOTIDE SEQUENCE [LARGE SCALE GENOMIC DNA]</scope>
</reference>
<dbReference type="FunFam" id="1.10.287.110:FF:000034">
    <property type="entry name" value="Chaperone protein DnaJ"/>
    <property type="match status" value="1"/>
</dbReference>
<feature type="domain" description="J" evidence="11">
    <location>
        <begin position="5"/>
        <end position="70"/>
    </location>
</feature>
<dbReference type="PROSITE" id="PS50076">
    <property type="entry name" value="DNAJ_2"/>
    <property type="match status" value="1"/>
</dbReference>
<feature type="binding site" evidence="9">
    <location>
        <position position="179"/>
    </location>
    <ligand>
        <name>Zn(2+)</name>
        <dbReference type="ChEBI" id="CHEBI:29105"/>
        <label>2</label>
    </ligand>
</feature>
<keyword evidence="14" id="KW-1185">Reference proteome</keyword>
<dbReference type="eggNOG" id="COG0484">
    <property type="taxonomic scope" value="Bacteria"/>
</dbReference>
<keyword evidence="1 9" id="KW-0479">Metal-binding</keyword>
<feature type="zinc finger region" description="CR-type" evidence="10">
    <location>
        <begin position="146"/>
        <end position="226"/>
    </location>
</feature>
<dbReference type="InterPro" id="IPR036869">
    <property type="entry name" value="J_dom_sf"/>
</dbReference>
<dbReference type="CDD" id="cd10747">
    <property type="entry name" value="DnaJ_C"/>
    <property type="match status" value="1"/>
</dbReference>
<dbReference type="CDD" id="cd10719">
    <property type="entry name" value="DnaJ_zf"/>
    <property type="match status" value="1"/>
</dbReference>
<dbReference type="SUPFAM" id="SSF46565">
    <property type="entry name" value="Chaperone J-domain"/>
    <property type="match status" value="1"/>
</dbReference>
<comment type="domain">
    <text evidence="9">The J domain is necessary and sufficient to stimulate DnaK ATPase activity. Zinc center 1 plays an important role in the autonomous, DnaK-independent chaperone activity of DnaJ. Zinc center 2 is essential for interaction with DnaK and for DnaJ activity.</text>
</comment>
<evidence type="ECO:0000256" key="10">
    <source>
        <dbReference type="PROSITE-ProRule" id="PRU00546"/>
    </source>
</evidence>
<dbReference type="SUPFAM" id="SSF49493">
    <property type="entry name" value="HSP40/DnaJ peptide-binding domain"/>
    <property type="match status" value="2"/>
</dbReference>
<dbReference type="InterPro" id="IPR012724">
    <property type="entry name" value="DnaJ"/>
</dbReference>
<dbReference type="HAMAP" id="MF_01152">
    <property type="entry name" value="DnaJ"/>
    <property type="match status" value="1"/>
</dbReference>
<dbReference type="Gene3D" id="1.10.287.110">
    <property type="entry name" value="DnaJ domain"/>
    <property type="match status" value="1"/>
</dbReference>
<evidence type="ECO:0000256" key="3">
    <source>
        <dbReference type="ARBA" id="ARBA00022771"/>
    </source>
</evidence>
<name>A0A081C713_VECG1</name>
<dbReference type="SUPFAM" id="SSF57938">
    <property type="entry name" value="DnaJ/Hsp40 cysteine-rich domain"/>
    <property type="match status" value="1"/>
</dbReference>
<evidence type="ECO:0000256" key="8">
    <source>
        <dbReference type="ARBA" id="ARBA00067609"/>
    </source>
</evidence>
<feature type="binding site" evidence="9">
    <location>
        <position position="159"/>
    </location>
    <ligand>
        <name>Zn(2+)</name>
        <dbReference type="ChEBI" id="CHEBI:29105"/>
        <label>1</label>
    </ligand>
</feature>
<dbReference type="GO" id="GO:0009408">
    <property type="term" value="P:response to heat"/>
    <property type="evidence" value="ECO:0007669"/>
    <property type="project" value="InterPro"/>
</dbReference>
<evidence type="ECO:0000259" key="11">
    <source>
        <dbReference type="PROSITE" id="PS50076"/>
    </source>
</evidence>
<dbReference type="SMART" id="SM00271">
    <property type="entry name" value="DnaJ"/>
    <property type="match status" value="1"/>
</dbReference>
<keyword evidence="9" id="KW-0235">DNA replication</keyword>
<keyword evidence="2 9" id="KW-0677">Repeat</keyword>
<dbReference type="InterPro" id="IPR001623">
    <property type="entry name" value="DnaJ_domain"/>
</dbReference>
<evidence type="ECO:0000256" key="4">
    <source>
        <dbReference type="ARBA" id="ARBA00022833"/>
    </source>
</evidence>
<dbReference type="PROSITE" id="PS51188">
    <property type="entry name" value="ZF_CR"/>
    <property type="match status" value="1"/>
</dbReference>
<feature type="binding site" evidence="9">
    <location>
        <position position="162"/>
    </location>
    <ligand>
        <name>Zn(2+)</name>
        <dbReference type="ChEBI" id="CHEBI:29105"/>
        <label>1</label>
    </ligand>
</feature>
<comment type="function">
    <text evidence="6 9">Participates actively in the response to hyperosmotic and heat shock by preventing the aggregation of stress-denatured proteins and by disaggregating proteins, also in an autonomous, DnaK-independent fashion. Unfolded proteins bind initially to DnaJ; upon interaction with the DnaJ-bound protein, DnaK hydrolyzes its bound ATP, resulting in the formation of a stable complex. GrpE releases ADP from DnaK; ATP binding to DnaK triggers the release of the substrate protein, thus completing the reaction cycle. Several rounds of ATP-dependent interactions between DnaJ, DnaK and GrpE are required for fully efficient folding. Also involved, together with DnaK and GrpE, in the DNA replication of plasmids through activation of initiation proteins.</text>
</comment>
<accession>A0A081C713</accession>
<evidence type="ECO:0000256" key="6">
    <source>
        <dbReference type="ARBA" id="ARBA00053423"/>
    </source>
</evidence>
<dbReference type="Pfam" id="PF01556">
    <property type="entry name" value="DnaJ_C"/>
    <property type="match status" value="1"/>
</dbReference>
<evidence type="ECO:0000259" key="12">
    <source>
        <dbReference type="PROSITE" id="PS51188"/>
    </source>
</evidence>
<feature type="domain" description="CR-type" evidence="12">
    <location>
        <begin position="146"/>
        <end position="226"/>
    </location>
</feature>
<dbReference type="AlphaFoldDB" id="A0A081C713"/>
<organism evidence="13">
    <name type="scientific">Vecturithrix granuli</name>
    <dbReference type="NCBI Taxonomy" id="1499967"/>
    <lineage>
        <taxon>Bacteria</taxon>
        <taxon>Candidatus Moduliflexota</taxon>
        <taxon>Candidatus Vecturitrichia</taxon>
        <taxon>Candidatus Vecturitrichales</taxon>
        <taxon>Candidatus Vecturitrichaceae</taxon>
        <taxon>Candidatus Vecturithrix</taxon>
    </lineage>
</organism>
<evidence type="ECO:0000256" key="9">
    <source>
        <dbReference type="HAMAP-Rule" id="MF_01152"/>
    </source>
</evidence>
<dbReference type="InterPro" id="IPR036410">
    <property type="entry name" value="HSP_DnaJ_Cys-rich_dom_sf"/>
</dbReference>